<protein>
    <submittedName>
        <fullName evidence="2">Uncharacterized protein</fullName>
    </submittedName>
</protein>
<accession>A0A8J3GY80</accession>
<keyword evidence="3" id="KW-1185">Reference proteome</keyword>
<evidence type="ECO:0000256" key="1">
    <source>
        <dbReference type="SAM" id="MobiDB-lite"/>
    </source>
</evidence>
<dbReference type="AlphaFoldDB" id="A0A8J3GY80"/>
<reference evidence="2" key="2">
    <citation type="submission" date="2020-09" db="EMBL/GenBank/DDBJ databases">
        <authorList>
            <person name="Sun Q."/>
            <person name="Kim S."/>
        </authorList>
    </citation>
    <scope>NUCLEOTIDE SEQUENCE</scope>
    <source>
        <strain evidence="2">KCTC 42650</strain>
    </source>
</reference>
<reference evidence="2" key="1">
    <citation type="journal article" date="2014" name="Int. J. Syst. Evol. Microbiol.">
        <title>Complete genome sequence of Corynebacterium casei LMG S-19264T (=DSM 44701T), isolated from a smear-ripened cheese.</title>
        <authorList>
            <consortium name="US DOE Joint Genome Institute (JGI-PGF)"/>
            <person name="Walter F."/>
            <person name="Albersmeier A."/>
            <person name="Kalinowski J."/>
            <person name="Ruckert C."/>
        </authorList>
    </citation>
    <scope>NUCLEOTIDE SEQUENCE</scope>
    <source>
        <strain evidence="2">KCTC 42650</strain>
    </source>
</reference>
<gene>
    <name evidence="2" type="ORF">GCM10017056_24170</name>
</gene>
<proteinExistence type="predicted"/>
<evidence type="ECO:0000313" key="2">
    <source>
        <dbReference type="EMBL" id="GHF51570.1"/>
    </source>
</evidence>
<comment type="caution">
    <text evidence="2">The sequence shown here is derived from an EMBL/GenBank/DDBJ whole genome shotgun (WGS) entry which is preliminary data.</text>
</comment>
<sequence length="61" mass="6540">MIRGAAIWRGPAGTSGQGAEFAPVLPKPCRIRRLFWPFKAEPPRGAPSHRALAAGRPHVIG</sequence>
<name>A0A8J3GY80_9RHOB</name>
<feature type="region of interest" description="Disordered" evidence="1">
    <location>
        <begin position="1"/>
        <end position="20"/>
    </location>
</feature>
<dbReference type="EMBL" id="BNCJ01000005">
    <property type="protein sequence ID" value="GHF51570.1"/>
    <property type="molecule type" value="Genomic_DNA"/>
</dbReference>
<organism evidence="2 3">
    <name type="scientific">Seohaeicola zhoushanensis</name>
    <dbReference type="NCBI Taxonomy" id="1569283"/>
    <lineage>
        <taxon>Bacteria</taxon>
        <taxon>Pseudomonadati</taxon>
        <taxon>Pseudomonadota</taxon>
        <taxon>Alphaproteobacteria</taxon>
        <taxon>Rhodobacterales</taxon>
        <taxon>Roseobacteraceae</taxon>
        <taxon>Seohaeicola</taxon>
    </lineage>
</organism>
<evidence type="ECO:0000313" key="3">
    <source>
        <dbReference type="Proteomes" id="UP000626220"/>
    </source>
</evidence>
<dbReference type="Proteomes" id="UP000626220">
    <property type="component" value="Unassembled WGS sequence"/>
</dbReference>